<dbReference type="VEuPathDB" id="TrichDB:TVAG_413850"/>
<evidence type="ECO:0000313" key="2">
    <source>
        <dbReference type="Proteomes" id="UP000001542"/>
    </source>
</evidence>
<dbReference type="KEGG" id="tva:4767663"/>
<protein>
    <submittedName>
        <fullName evidence="1">Uncharacterized protein</fullName>
    </submittedName>
</protein>
<dbReference type="EMBL" id="DS113351">
    <property type="protein sequence ID" value="EAY09735.1"/>
    <property type="molecule type" value="Genomic_DNA"/>
</dbReference>
<evidence type="ECO:0000313" key="1">
    <source>
        <dbReference type="EMBL" id="EAY09735.1"/>
    </source>
</evidence>
<keyword evidence="2" id="KW-1185">Reference proteome</keyword>
<reference evidence="1" key="2">
    <citation type="journal article" date="2007" name="Science">
        <title>Draft genome sequence of the sexually transmitted pathogen Trichomonas vaginalis.</title>
        <authorList>
            <person name="Carlton J.M."/>
            <person name="Hirt R.P."/>
            <person name="Silva J.C."/>
            <person name="Delcher A.L."/>
            <person name="Schatz M."/>
            <person name="Zhao Q."/>
            <person name="Wortman J.R."/>
            <person name="Bidwell S.L."/>
            <person name="Alsmark U.C.M."/>
            <person name="Besteiro S."/>
            <person name="Sicheritz-Ponten T."/>
            <person name="Noel C.J."/>
            <person name="Dacks J.B."/>
            <person name="Foster P.G."/>
            <person name="Simillion C."/>
            <person name="Van de Peer Y."/>
            <person name="Miranda-Saavedra D."/>
            <person name="Barton G.J."/>
            <person name="Westrop G.D."/>
            <person name="Mueller S."/>
            <person name="Dessi D."/>
            <person name="Fiori P.L."/>
            <person name="Ren Q."/>
            <person name="Paulsen I."/>
            <person name="Zhang H."/>
            <person name="Bastida-Corcuera F.D."/>
            <person name="Simoes-Barbosa A."/>
            <person name="Brown M.T."/>
            <person name="Hayes R.D."/>
            <person name="Mukherjee M."/>
            <person name="Okumura C.Y."/>
            <person name="Schneider R."/>
            <person name="Smith A.J."/>
            <person name="Vanacova S."/>
            <person name="Villalvazo M."/>
            <person name="Haas B.J."/>
            <person name="Pertea M."/>
            <person name="Feldblyum T.V."/>
            <person name="Utterback T.R."/>
            <person name="Shu C.L."/>
            <person name="Osoegawa K."/>
            <person name="de Jong P.J."/>
            <person name="Hrdy I."/>
            <person name="Horvathova L."/>
            <person name="Zubacova Z."/>
            <person name="Dolezal P."/>
            <person name="Malik S.B."/>
            <person name="Logsdon J.M. Jr."/>
            <person name="Henze K."/>
            <person name="Gupta A."/>
            <person name="Wang C.C."/>
            <person name="Dunne R.L."/>
            <person name="Upcroft J.A."/>
            <person name="Upcroft P."/>
            <person name="White O."/>
            <person name="Salzberg S.L."/>
            <person name="Tang P."/>
            <person name="Chiu C.-H."/>
            <person name="Lee Y.-S."/>
            <person name="Embley T.M."/>
            <person name="Coombs G.H."/>
            <person name="Mottram J.C."/>
            <person name="Tachezy J."/>
            <person name="Fraser-Liggett C.M."/>
            <person name="Johnson P.J."/>
        </authorList>
    </citation>
    <scope>NUCLEOTIDE SEQUENCE [LARGE SCALE GENOMIC DNA]</scope>
    <source>
        <strain evidence="1">G3</strain>
    </source>
</reference>
<dbReference type="InParanoid" id="A2EC58"/>
<dbReference type="AlphaFoldDB" id="A2EC58"/>
<dbReference type="VEuPathDB" id="TrichDB:TVAGG3_0205160"/>
<dbReference type="RefSeq" id="XP_001321958.1">
    <property type="nucleotide sequence ID" value="XM_001321923.1"/>
</dbReference>
<dbReference type="Proteomes" id="UP000001542">
    <property type="component" value="Unassembled WGS sequence"/>
</dbReference>
<sequence length="83" mass="9400">MEKGDMNCKETHNDIRDVYDQIKLEPLEIVGSGNGKQGNNIKGFMRFNRMFDDCNIESNSIGAVPYNFVPLPHRTPSPTENNV</sequence>
<proteinExistence type="predicted"/>
<name>A2EC58_TRIV3</name>
<reference evidence="1" key="1">
    <citation type="submission" date="2006-10" db="EMBL/GenBank/DDBJ databases">
        <authorList>
            <person name="Amadeo P."/>
            <person name="Zhao Q."/>
            <person name="Wortman J."/>
            <person name="Fraser-Liggett C."/>
            <person name="Carlton J."/>
        </authorList>
    </citation>
    <scope>NUCLEOTIDE SEQUENCE</scope>
    <source>
        <strain evidence="1">G3</strain>
    </source>
</reference>
<organism evidence="1 2">
    <name type="scientific">Trichomonas vaginalis (strain ATCC PRA-98 / G3)</name>
    <dbReference type="NCBI Taxonomy" id="412133"/>
    <lineage>
        <taxon>Eukaryota</taxon>
        <taxon>Metamonada</taxon>
        <taxon>Parabasalia</taxon>
        <taxon>Trichomonadida</taxon>
        <taxon>Trichomonadidae</taxon>
        <taxon>Trichomonas</taxon>
    </lineage>
</organism>
<accession>A2EC58</accession>
<gene>
    <name evidence="1" type="ORF">TVAG_413850</name>
</gene>